<proteinExistence type="predicted"/>
<dbReference type="GO" id="GO:0005739">
    <property type="term" value="C:mitochondrion"/>
    <property type="evidence" value="ECO:0007669"/>
    <property type="project" value="UniProtKB-SubCell"/>
</dbReference>
<dbReference type="GO" id="GO:0016020">
    <property type="term" value="C:membrane"/>
    <property type="evidence" value="ECO:0007669"/>
    <property type="project" value="UniProtKB-SubCell"/>
</dbReference>
<dbReference type="PANTHER" id="PTHR48182:SF2">
    <property type="entry name" value="PROTEIN SERAC1"/>
    <property type="match status" value="1"/>
</dbReference>
<evidence type="ECO:0000256" key="1">
    <source>
        <dbReference type="ARBA" id="ARBA00004173"/>
    </source>
</evidence>
<evidence type="ECO:0000313" key="8">
    <source>
        <dbReference type="EMBL" id="KAF5591285.1"/>
    </source>
</evidence>
<keyword evidence="9" id="KW-1185">Reference proteome</keyword>
<evidence type="ECO:0000313" key="9">
    <source>
        <dbReference type="Proteomes" id="UP000546213"/>
    </source>
</evidence>
<gene>
    <name evidence="8" type="ORF">FPCIR_6167</name>
</gene>
<comment type="subcellular location">
    <subcellularLocation>
        <location evidence="2">Endoplasmic reticulum</location>
    </subcellularLocation>
    <subcellularLocation>
        <location evidence="3">Membrane</location>
    </subcellularLocation>
    <subcellularLocation>
        <location evidence="1">Mitochondrion</location>
    </subcellularLocation>
</comment>
<organism evidence="8 9">
    <name type="scientific">Fusarium pseudocircinatum</name>
    <dbReference type="NCBI Taxonomy" id="56676"/>
    <lineage>
        <taxon>Eukaryota</taxon>
        <taxon>Fungi</taxon>
        <taxon>Dikarya</taxon>
        <taxon>Ascomycota</taxon>
        <taxon>Pezizomycotina</taxon>
        <taxon>Sordariomycetes</taxon>
        <taxon>Hypocreomycetidae</taxon>
        <taxon>Hypocreales</taxon>
        <taxon>Nectriaceae</taxon>
        <taxon>Fusarium</taxon>
        <taxon>Fusarium fujikuroi species complex</taxon>
    </lineage>
</organism>
<evidence type="ECO:0000256" key="4">
    <source>
        <dbReference type="ARBA" id="ARBA00022824"/>
    </source>
</evidence>
<comment type="caution">
    <text evidence="8">The sequence shown here is derived from an EMBL/GenBank/DDBJ whole genome shotgun (WGS) entry which is preliminary data.</text>
</comment>
<dbReference type="OrthoDB" id="5104831at2759"/>
<dbReference type="SUPFAM" id="SSF53474">
    <property type="entry name" value="alpha/beta-Hydrolases"/>
    <property type="match status" value="1"/>
</dbReference>
<protein>
    <submittedName>
        <fullName evidence="8">Kinesin</fullName>
    </submittedName>
</protein>
<evidence type="ECO:0000256" key="7">
    <source>
        <dbReference type="SAM" id="MobiDB-lite"/>
    </source>
</evidence>
<dbReference type="PANTHER" id="PTHR48182">
    <property type="entry name" value="PROTEIN SERAC1"/>
    <property type="match status" value="1"/>
</dbReference>
<dbReference type="AlphaFoldDB" id="A0A8H5P732"/>
<sequence>MPAANILVQIQTPLEATVDIVIVHGMNPLGNKSHEEDVWKDKETGVNWVRDLLPGQVPSARILAFQYNGNILFGPSIAGVAGQAENLLECPRMKRKLNPLRPIIWIAHSLGGIIIKEVLVTASKKFQAYPMISTFTYAIFFIAVPHRGSPYASFGTIASNIAGLIPFKQTNSFLQSVTTDSDYNKELDTRFEPLLKLYKFYTWIEGREVPGVGLIVPEDSARLNLPPPQQICRVTERHHRNICQFSASNDPEWNLLSAAISEATQEATGWVSYSPTLDRSNNMTGELQHHSLCIHDLLGAIREAEVVVGDMYTFCHGTELQGRDREAGVASDVALSLAKLLLVVMSPILSLSSSSSSNILTVVAALLLNSILAVLPGKDYLIEKAKEGQEAEQAIMKVEEWAIDRLNGYQRAALRTSQSLQQNIAALELQEIDDAQVLLLVQGRHLQDVVQTLVERNTQDIHERRVKFERAERIATRTEEVTHKIEDKTKLETYMAVEKEIRAEQKKQDSENENSCPMECTIL</sequence>
<keyword evidence="6" id="KW-0472">Membrane</keyword>
<evidence type="ECO:0000256" key="2">
    <source>
        <dbReference type="ARBA" id="ARBA00004240"/>
    </source>
</evidence>
<evidence type="ECO:0000256" key="5">
    <source>
        <dbReference type="ARBA" id="ARBA00023128"/>
    </source>
</evidence>
<evidence type="ECO:0000256" key="6">
    <source>
        <dbReference type="ARBA" id="ARBA00023136"/>
    </source>
</evidence>
<keyword evidence="5" id="KW-0496">Mitochondrion</keyword>
<feature type="region of interest" description="Disordered" evidence="7">
    <location>
        <begin position="503"/>
        <end position="523"/>
    </location>
</feature>
<reference evidence="8 9" key="1">
    <citation type="submission" date="2020-05" db="EMBL/GenBank/DDBJ databases">
        <title>Identification and distribution of gene clusters putatively required for synthesis of sphingolipid metabolism inhibitors in phylogenetically diverse species of the filamentous fungus Fusarium.</title>
        <authorList>
            <person name="Kim H.-S."/>
            <person name="Busman M."/>
            <person name="Brown D.W."/>
            <person name="Divon H."/>
            <person name="Uhlig S."/>
            <person name="Proctor R.H."/>
        </authorList>
    </citation>
    <scope>NUCLEOTIDE SEQUENCE [LARGE SCALE GENOMIC DNA]</scope>
    <source>
        <strain evidence="8 9">NRRL 36939</strain>
    </source>
</reference>
<accession>A0A8H5P732</accession>
<dbReference type="EMBL" id="JAAOAS010000131">
    <property type="protein sequence ID" value="KAF5591285.1"/>
    <property type="molecule type" value="Genomic_DNA"/>
</dbReference>
<dbReference type="Proteomes" id="UP000546213">
    <property type="component" value="Unassembled WGS sequence"/>
</dbReference>
<dbReference type="GO" id="GO:0005783">
    <property type="term" value="C:endoplasmic reticulum"/>
    <property type="evidence" value="ECO:0007669"/>
    <property type="project" value="UniProtKB-SubCell"/>
</dbReference>
<dbReference type="InterPro" id="IPR029058">
    <property type="entry name" value="AB_hydrolase_fold"/>
</dbReference>
<dbReference type="InterPro" id="IPR052374">
    <property type="entry name" value="SERAC1"/>
</dbReference>
<dbReference type="Gene3D" id="3.40.50.1820">
    <property type="entry name" value="alpha/beta hydrolase"/>
    <property type="match status" value="1"/>
</dbReference>
<keyword evidence="4" id="KW-0256">Endoplasmic reticulum</keyword>
<evidence type="ECO:0000256" key="3">
    <source>
        <dbReference type="ARBA" id="ARBA00004370"/>
    </source>
</evidence>
<name>A0A8H5P732_9HYPO</name>